<sequence>MGCGSGSTDSCPSRCKMFFQKVKEATLISFQALPAAPNYEHYIIQKNNLKHPFFFTGSEIREKCQTFNISQKIDRDLAKQIMDNEERLMIDTAFEYSAKLVLNDGVMIKSVTMNLEPVSMTIINAITVDSESTSKIPELVDDKIQIALVPPIKDFNFANSGDEFIVFPIRAFEQVKHIFIVIKSLIDACLTLKSDKSINIDKEIS</sequence>
<dbReference type="EMBL" id="JWZT01001064">
    <property type="protein sequence ID" value="KII72949.1"/>
    <property type="molecule type" value="Genomic_DNA"/>
</dbReference>
<proteinExistence type="predicted"/>
<dbReference type="Proteomes" id="UP000031668">
    <property type="component" value="Unassembled WGS sequence"/>
</dbReference>
<evidence type="ECO:0000313" key="1">
    <source>
        <dbReference type="EMBL" id="KII72949.1"/>
    </source>
</evidence>
<evidence type="ECO:0000313" key="2">
    <source>
        <dbReference type="Proteomes" id="UP000031668"/>
    </source>
</evidence>
<accession>A0A0C2J544</accession>
<dbReference type="AlphaFoldDB" id="A0A0C2J544"/>
<gene>
    <name evidence="1" type="ORF">RF11_06683</name>
</gene>
<keyword evidence="2" id="KW-1185">Reference proteome</keyword>
<name>A0A0C2J544_THEKT</name>
<comment type="caution">
    <text evidence="1">The sequence shown here is derived from an EMBL/GenBank/DDBJ whole genome shotgun (WGS) entry which is preliminary data.</text>
</comment>
<protein>
    <submittedName>
        <fullName evidence="1">Uncharacterized protein</fullName>
    </submittedName>
</protein>
<organism evidence="1 2">
    <name type="scientific">Thelohanellus kitauei</name>
    <name type="common">Myxosporean</name>
    <dbReference type="NCBI Taxonomy" id="669202"/>
    <lineage>
        <taxon>Eukaryota</taxon>
        <taxon>Metazoa</taxon>
        <taxon>Cnidaria</taxon>
        <taxon>Myxozoa</taxon>
        <taxon>Myxosporea</taxon>
        <taxon>Bivalvulida</taxon>
        <taxon>Platysporina</taxon>
        <taxon>Myxobolidae</taxon>
        <taxon>Thelohanellus</taxon>
    </lineage>
</organism>
<reference evidence="1 2" key="1">
    <citation type="journal article" date="2014" name="Genome Biol. Evol.">
        <title>The genome of the myxosporean Thelohanellus kitauei shows adaptations to nutrient acquisition within its fish host.</title>
        <authorList>
            <person name="Yang Y."/>
            <person name="Xiong J."/>
            <person name="Zhou Z."/>
            <person name="Huo F."/>
            <person name="Miao W."/>
            <person name="Ran C."/>
            <person name="Liu Y."/>
            <person name="Zhang J."/>
            <person name="Feng J."/>
            <person name="Wang M."/>
            <person name="Wang M."/>
            <person name="Wang L."/>
            <person name="Yao B."/>
        </authorList>
    </citation>
    <scope>NUCLEOTIDE SEQUENCE [LARGE SCALE GENOMIC DNA]</scope>
    <source>
        <strain evidence="1">Wuqing</strain>
    </source>
</reference>